<evidence type="ECO:0000313" key="1">
    <source>
        <dbReference type="EMBL" id="KLU27772.1"/>
    </source>
</evidence>
<dbReference type="SUPFAM" id="SSF117396">
    <property type="entry name" value="TM1631-like"/>
    <property type="match status" value="1"/>
</dbReference>
<dbReference type="PANTHER" id="PTHR30348">
    <property type="entry name" value="UNCHARACTERIZED PROTEIN YECE"/>
    <property type="match status" value="1"/>
</dbReference>
<name>A0A0J1D4Y6_9BURK</name>
<comment type="caution">
    <text evidence="1">The sequence shown here is derived from an EMBL/GenBank/DDBJ whole genome shotgun (WGS) entry which is preliminary data.</text>
</comment>
<dbReference type="Gene3D" id="3.20.20.410">
    <property type="entry name" value="Protein of unknown function UPF0759"/>
    <property type="match status" value="1"/>
</dbReference>
<dbReference type="OrthoDB" id="9780310at2"/>
<reference evidence="1 2" key="1">
    <citation type="journal article" date="2015" name="Genome Announc.">
        <title>Draft Genome Sequence of Burkholderia sp. Strain PML1(12), an Ectomycorrhizosphere-Inhabiting Bacterium with Effective Mineral-Weathering Ability.</title>
        <authorList>
            <person name="Uroz S."/>
            <person name="Oger P."/>
        </authorList>
    </citation>
    <scope>NUCLEOTIDE SEQUENCE [LARGE SCALE GENOMIC DNA]</scope>
    <source>
        <strain evidence="2">PML1(12)</strain>
    </source>
</reference>
<dbReference type="AlphaFoldDB" id="A0A0J1D4Y6"/>
<sequence>MPLRKTSLHSLTHSPGTVRVGCAGWGLTDAVAEHFPGEGTHLARYSQVLTCVEINSSFYRPHRAETYARWRDSVPSTFRFSVKIPKAITHDARLAGCEPLLDTFLESATHLGSTLGCWLVQLPPSLVFDSDTVEEFLTSMRERTSIPVALEARHESWFTKGAAALLKSNKIAYVDADPQPDDCFIAHRADTSLAYFRLHGSPEMYHSSYEYPYLDALALTLHDRAKKAHDVWCIFDNTAAGHAQFNALRVKSRRALSVRPKRAAVTEKADA</sequence>
<keyword evidence="2" id="KW-1185">Reference proteome</keyword>
<dbReference type="PANTHER" id="PTHR30348:SF14">
    <property type="entry name" value="BLR8050 PROTEIN"/>
    <property type="match status" value="1"/>
</dbReference>
<dbReference type="Proteomes" id="UP000035963">
    <property type="component" value="Unassembled WGS sequence"/>
</dbReference>
<evidence type="ECO:0000313" key="2">
    <source>
        <dbReference type="Proteomes" id="UP000035963"/>
    </source>
</evidence>
<dbReference type="RefSeq" id="WP_047845056.1">
    <property type="nucleotide sequence ID" value="NZ_AEJF01000016.1"/>
</dbReference>
<dbReference type="PATRIC" id="fig|908627.4.peg.588"/>
<organism evidence="1 2">
    <name type="scientific">Caballeronia mineralivorans PML1(12)</name>
    <dbReference type="NCBI Taxonomy" id="908627"/>
    <lineage>
        <taxon>Bacteria</taxon>
        <taxon>Pseudomonadati</taxon>
        <taxon>Pseudomonadota</taxon>
        <taxon>Betaproteobacteria</taxon>
        <taxon>Burkholderiales</taxon>
        <taxon>Burkholderiaceae</taxon>
        <taxon>Caballeronia</taxon>
    </lineage>
</organism>
<dbReference type="Pfam" id="PF01904">
    <property type="entry name" value="DUF72"/>
    <property type="match status" value="1"/>
</dbReference>
<dbReference type="InterPro" id="IPR002763">
    <property type="entry name" value="DUF72"/>
</dbReference>
<evidence type="ECO:0008006" key="3">
    <source>
        <dbReference type="Google" id="ProtNLM"/>
    </source>
</evidence>
<dbReference type="EMBL" id="AEJF01000016">
    <property type="protein sequence ID" value="KLU27772.1"/>
    <property type="molecule type" value="Genomic_DNA"/>
</dbReference>
<accession>A0A0J1D4Y6</accession>
<dbReference type="InterPro" id="IPR036520">
    <property type="entry name" value="UPF0759_sf"/>
</dbReference>
<proteinExistence type="predicted"/>
<gene>
    <name evidence="1" type="ORF">EOS_02635</name>
</gene>
<protein>
    <recommendedName>
        <fullName evidence="3">DUF72 domain-containing protein</fullName>
    </recommendedName>
</protein>